<dbReference type="AlphaFoldDB" id="A0A1W2F3H2"/>
<protein>
    <submittedName>
        <fullName evidence="2">Uncharacterized protein</fullName>
    </submittedName>
</protein>
<dbReference type="Proteomes" id="UP000192738">
    <property type="component" value="Unassembled WGS sequence"/>
</dbReference>
<accession>A0A1W2F3H2</accession>
<feature type="coiled-coil region" evidence="1">
    <location>
        <begin position="7"/>
        <end position="101"/>
    </location>
</feature>
<reference evidence="2 3" key="1">
    <citation type="submission" date="2017-04" db="EMBL/GenBank/DDBJ databases">
        <authorList>
            <person name="Afonso C.L."/>
            <person name="Miller P.J."/>
            <person name="Scott M.A."/>
            <person name="Spackman E."/>
            <person name="Goraichik I."/>
            <person name="Dimitrov K.M."/>
            <person name="Suarez D.L."/>
            <person name="Swayne D.E."/>
        </authorList>
    </citation>
    <scope>NUCLEOTIDE SEQUENCE [LARGE SCALE GENOMIC DNA]</scope>
    <source>
        <strain evidence="2 3">DSM 5090</strain>
    </source>
</reference>
<dbReference type="InterPro" id="IPR027417">
    <property type="entry name" value="P-loop_NTPase"/>
</dbReference>
<dbReference type="RefSeq" id="WP_084578506.1">
    <property type="nucleotide sequence ID" value="NZ_CP155572.1"/>
</dbReference>
<keyword evidence="1" id="KW-0175">Coiled coil</keyword>
<evidence type="ECO:0000313" key="3">
    <source>
        <dbReference type="Proteomes" id="UP000192738"/>
    </source>
</evidence>
<keyword evidence="3" id="KW-1185">Reference proteome</keyword>
<evidence type="ECO:0000256" key="1">
    <source>
        <dbReference type="SAM" id="Coils"/>
    </source>
</evidence>
<dbReference type="STRING" id="112901.SAMN04488500_14312"/>
<proteinExistence type="predicted"/>
<dbReference type="SUPFAM" id="SSF52540">
    <property type="entry name" value="P-loop containing nucleoside triphosphate hydrolases"/>
    <property type="match status" value="1"/>
</dbReference>
<dbReference type="Gene3D" id="3.40.50.300">
    <property type="entry name" value="P-loop containing nucleotide triphosphate hydrolases"/>
    <property type="match status" value="1"/>
</dbReference>
<dbReference type="OrthoDB" id="103556at2"/>
<name>A0A1W2F3H2_9FIRM</name>
<evidence type="ECO:0000313" key="2">
    <source>
        <dbReference type="EMBL" id="SMD16479.1"/>
    </source>
</evidence>
<sequence length="269" mass="31197">MSIDENIRHLEAQKDMLEFALKSHEENKKVLNQNLQELESKLFKLRRLAKSLRNDLYSTNENISESIIYKRLTIESELNNLNSLKNNIMTQKMELMKLSKQWEDYLKEKSTLPSNKFTGLDIKKIELLRSYFVNNLKLYGYKSVINLNTVEISLESYLPVIEGFDMKFDSSASDNIRAIWAFTMALMQTSFSMRGNHPSILLFDEPDQHSIIINDMEQLFKSIIILGRTCQVIIAITVKDSDTRQAVGRLSTDAYKLIKVPNKAFARLE</sequence>
<dbReference type="EMBL" id="FWXI01000043">
    <property type="protein sequence ID" value="SMD16479.1"/>
    <property type="molecule type" value="Genomic_DNA"/>
</dbReference>
<gene>
    <name evidence="2" type="ORF">SAMN04488500_14312</name>
</gene>
<organism evidence="2 3">
    <name type="scientific">Sporomusa malonica</name>
    <dbReference type="NCBI Taxonomy" id="112901"/>
    <lineage>
        <taxon>Bacteria</taxon>
        <taxon>Bacillati</taxon>
        <taxon>Bacillota</taxon>
        <taxon>Negativicutes</taxon>
        <taxon>Selenomonadales</taxon>
        <taxon>Sporomusaceae</taxon>
        <taxon>Sporomusa</taxon>
    </lineage>
</organism>